<evidence type="ECO:0000256" key="4">
    <source>
        <dbReference type="ARBA" id="ARBA00012851"/>
    </source>
</evidence>
<evidence type="ECO:0000256" key="11">
    <source>
        <dbReference type="ARBA" id="ARBA00047550"/>
    </source>
</evidence>
<dbReference type="VEuPathDB" id="FungiDB:BON22_1636"/>
<dbReference type="SUPFAM" id="SSF53597">
    <property type="entry name" value="Dihydrofolate reductase-like"/>
    <property type="match status" value="1"/>
</dbReference>
<comment type="catalytic activity">
    <reaction evidence="12">
        <text>2,5-diamino-6-(1-D-ribitylamino)pyrimidin-4(3H)-one 5'-phosphate + NADP(+) = 2,5-diamino-6-(1-D-ribosylamino)pyrimidin-4(3H)-one 5'-phosphate + NADPH + H(+)</text>
        <dbReference type="Rhea" id="RHEA:27278"/>
        <dbReference type="ChEBI" id="CHEBI:15378"/>
        <dbReference type="ChEBI" id="CHEBI:57783"/>
        <dbReference type="ChEBI" id="CHEBI:58349"/>
        <dbReference type="ChEBI" id="CHEBI:58890"/>
        <dbReference type="ChEBI" id="CHEBI:59545"/>
        <dbReference type="EC" id="1.1.1.302"/>
    </reaction>
</comment>
<dbReference type="InterPro" id="IPR024072">
    <property type="entry name" value="DHFR-like_dom_sf"/>
</dbReference>
<evidence type="ECO:0000256" key="8">
    <source>
        <dbReference type="ARBA" id="ARBA00023002"/>
    </source>
</evidence>
<evidence type="ECO:0000313" key="14">
    <source>
        <dbReference type="EMBL" id="CDR37768.1"/>
    </source>
</evidence>
<dbReference type="Gene3D" id="3.40.430.10">
    <property type="entry name" value="Dihydrofolate Reductase, subunit A"/>
    <property type="match status" value="1"/>
</dbReference>
<dbReference type="UniPathway" id="UPA00275"/>
<reference evidence="14" key="1">
    <citation type="journal article" date="2014" name="Genome Announc.">
        <title>Genome sequence of the yeast Cyberlindnera fabianii (Hansenula fabianii).</title>
        <authorList>
            <person name="Freel K.C."/>
            <person name="Sarilar V."/>
            <person name="Neuveglise C."/>
            <person name="Devillers H."/>
            <person name="Friedrich A."/>
            <person name="Schacherer J."/>
        </authorList>
    </citation>
    <scope>NUCLEOTIDE SEQUENCE</scope>
    <source>
        <strain evidence="14">YJS4271</strain>
    </source>
</reference>
<proteinExistence type="inferred from homology"/>
<comment type="similarity">
    <text evidence="3">Belongs to the HTP reductase family.</text>
</comment>
<dbReference type="AlphaFoldDB" id="A0A061AQW3"/>
<dbReference type="NCBIfam" id="TIGR00227">
    <property type="entry name" value="ribD_Cterm"/>
    <property type="match status" value="1"/>
</dbReference>
<protein>
    <recommendedName>
        <fullName evidence="5">2,5-diamino-6-ribosylamino-4(3H)-pyrimidinone 5'-phosphate reductase</fullName>
        <ecNumber evidence="4">1.1.1.302</ecNumber>
    </recommendedName>
    <alternativeName>
        <fullName evidence="10">2,5-diamino-6-(5-phospho-D-ribosylamino)pyrimidin-4(3H)-one reductase</fullName>
    </alternativeName>
    <alternativeName>
        <fullName evidence="9">2,5-diamino-6-ribitylamino-4(3H)-pyrimidinone 5'-phosphate synthase</fullName>
    </alternativeName>
</protein>
<evidence type="ECO:0000256" key="3">
    <source>
        <dbReference type="ARBA" id="ARBA00009723"/>
    </source>
</evidence>
<feature type="domain" description="Bacterial bifunctional deaminase-reductase C-terminal" evidence="13">
    <location>
        <begin position="28"/>
        <end position="234"/>
    </location>
</feature>
<evidence type="ECO:0000256" key="10">
    <source>
        <dbReference type="ARBA" id="ARBA00031630"/>
    </source>
</evidence>
<comment type="pathway">
    <text evidence="2">Cofactor biosynthesis; riboflavin biosynthesis.</text>
</comment>
<evidence type="ECO:0000259" key="13">
    <source>
        <dbReference type="Pfam" id="PF01872"/>
    </source>
</evidence>
<dbReference type="GO" id="GO:0008703">
    <property type="term" value="F:5-amino-6-(5-phosphoribosylamino)uracil reductase activity"/>
    <property type="evidence" value="ECO:0007669"/>
    <property type="project" value="InterPro"/>
</dbReference>
<dbReference type="GO" id="GO:0050661">
    <property type="term" value="F:NADP binding"/>
    <property type="evidence" value="ECO:0007669"/>
    <property type="project" value="InterPro"/>
</dbReference>
<dbReference type="InterPro" id="IPR002734">
    <property type="entry name" value="RibDG_C"/>
</dbReference>
<evidence type="ECO:0000256" key="1">
    <source>
        <dbReference type="ARBA" id="ARBA00003555"/>
    </source>
</evidence>
<keyword evidence="6" id="KW-0686">Riboflavin biosynthesis</keyword>
<dbReference type="PANTHER" id="PTHR38011">
    <property type="entry name" value="DIHYDROFOLATE REDUCTASE FAMILY PROTEIN (AFU_ORTHOLOGUE AFUA_8G06820)"/>
    <property type="match status" value="1"/>
</dbReference>
<keyword evidence="8" id="KW-0560">Oxidoreductase</keyword>
<sequence>MSAKLHPLDPSLPAFLAPFLPVLLPLRPFVTLTYAQSLDARIAAAPGTRTAISHQETKTMTHFLRANHAAILIGTGTVLADDPGLNCRIEGEESPRPIVIDGTFRWEYKGSKMETLVMAGLAKAPWVLVKEGVDVDLKLKYLERSGGKVIKVKLDQDGRLDWNDILLKLKKEGIDSVMVEGGAHVINELLERHDFVDSLIVTLGPVYLGDKGVAVSPTKSVKLKAVKWWSGIQDSIMAATLDKSEALGRIDV</sequence>
<dbReference type="PANTHER" id="PTHR38011:SF7">
    <property type="entry name" value="2,5-DIAMINO-6-RIBOSYLAMINO-4(3H)-PYRIMIDINONE 5'-PHOSPHATE REDUCTASE"/>
    <property type="match status" value="1"/>
</dbReference>
<gene>
    <name evidence="14" type="ORF">CYFA0S_01e16754g</name>
</gene>
<keyword evidence="7" id="KW-0521">NADP</keyword>
<dbReference type="GO" id="GO:0009231">
    <property type="term" value="P:riboflavin biosynthetic process"/>
    <property type="evidence" value="ECO:0007669"/>
    <property type="project" value="UniProtKB-UniPathway"/>
</dbReference>
<evidence type="ECO:0000256" key="12">
    <source>
        <dbReference type="ARBA" id="ARBA00049020"/>
    </source>
</evidence>
<evidence type="ECO:0000256" key="7">
    <source>
        <dbReference type="ARBA" id="ARBA00022857"/>
    </source>
</evidence>
<organism evidence="14">
    <name type="scientific">Cyberlindnera fabianii</name>
    <name type="common">Yeast</name>
    <name type="synonym">Hansenula fabianii</name>
    <dbReference type="NCBI Taxonomy" id="36022"/>
    <lineage>
        <taxon>Eukaryota</taxon>
        <taxon>Fungi</taxon>
        <taxon>Dikarya</taxon>
        <taxon>Ascomycota</taxon>
        <taxon>Saccharomycotina</taxon>
        <taxon>Saccharomycetes</taxon>
        <taxon>Phaffomycetales</taxon>
        <taxon>Phaffomycetaceae</taxon>
        <taxon>Cyberlindnera</taxon>
    </lineage>
</organism>
<accession>A0A061AQW3</accession>
<evidence type="ECO:0000256" key="6">
    <source>
        <dbReference type="ARBA" id="ARBA00022619"/>
    </source>
</evidence>
<dbReference type="EC" id="1.1.1.302" evidence="4"/>
<dbReference type="InterPro" id="IPR050765">
    <property type="entry name" value="Riboflavin_Biosynth_HTPR"/>
</dbReference>
<comment type="function">
    <text evidence="1">Catalyzes an early step in riboflavin biosynthesis, the NADPH-dependent reduction of the ribose side chain of 2,5-diamino-6-ribosylamino-4(3H)-pyrimidinone 5'-phosphate, yielding 2,5-diamino-6-ribitylamino-4(3H)-pyrimidinone 5'-phosphate.</text>
</comment>
<dbReference type="InterPro" id="IPR011549">
    <property type="entry name" value="RibD_C"/>
</dbReference>
<dbReference type="PhylomeDB" id="A0A061AQW3"/>
<dbReference type="Pfam" id="PF01872">
    <property type="entry name" value="RibD_C"/>
    <property type="match status" value="1"/>
</dbReference>
<dbReference type="OrthoDB" id="5432at2759"/>
<evidence type="ECO:0000256" key="5">
    <source>
        <dbReference type="ARBA" id="ARBA00015035"/>
    </source>
</evidence>
<name>A0A061AQW3_CYBFA</name>
<evidence type="ECO:0000256" key="9">
    <source>
        <dbReference type="ARBA" id="ARBA00030073"/>
    </source>
</evidence>
<comment type="catalytic activity">
    <reaction evidence="11">
        <text>2,5-diamino-6-(1-D-ribitylamino)pyrimidin-4(3H)-one 5'-phosphate + NAD(+) = 2,5-diamino-6-(1-D-ribosylamino)pyrimidin-4(3H)-one 5'-phosphate + NADH + H(+)</text>
        <dbReference type="Rhea" id="RHEA:27274"/>
        <dbReference type="ChEBI" id="CHEBI:15378"/>
        <dbReference type="ChEBI" id="CHEBI:57540"/>
        <dbReference type="ChEBI" id="CHEBI:57945"/>
        <dbReference type="ChEBI" id="CHEBI:58890"/>
        <dbReference type="ChEBI" id="CHEBI:59545"/>
        <dbReference type="EC" id="1.1.1.302"/>
    </reaction>
</comment>
<evidence type="ECO:0000256" key="2">
    <source>
        <dbReference type="ARBA" id="ARBA00005104"/>
    </source>
</evidence>
<dbReference type="EMBL" id="LK052886">
    <property type="protein sequence ID" value="CDR37768.1"/>
    <property type="molecule type" value="Genomic_DNA"/>
</dbReference>